<protein>
    <submittedName>
        <fullName evidence="1">Uncharacterized protein</fullName>
    </submittedName>
</protein>
<evidence type="ECO:0000313" key="2">
    <source>
        <dbReference type="Proteomes" id="UP000054516"/>
    </source>
</evidence>
<gene>
    <name evidence="1" type="ORF">SAMD00023353_7100280</name>
</gene>
<dbReference type="OMA" id="YREAQMQ"/>
<reference evidence="1" key="1">
    <citation type="submission" date="2016-03" db="EMBL/GenBank/DDBJ databases">
        <title>Draft genome sequence of Rosellinia necatrix.</title>
        <authorList>
            <person name="Kanematsu S."/>
        </authorList>
    </citation>
    <scope>NUCLEOTIDE SEQUENCE [LARGE SCALE GENOMIC DNA]</scope>
    <source>
        <strain evidence="1">W97</strain>
    </source>
</reference>
<dbReference type="OrthoDB" id="4338954at2759"/>
<name>A0A1W2TTA8_ROSNE</name>
<accession>A0A1W2TTA8</accession>
<organism evidence="1">
    <name type="scientific">Rosellinia necatrix</name>
    <name type="common">White root-rot fungus</name>
    <dbReference type="NCBI Taxonomy" id="77044"/>
    <lineage>
        <taxon>Eukaryota</taxon>
        <taxon>Fungi</taxon>
        <taxon>Dikarya</taxon>
        <taxon>Ascomycota</taxon>
        <taxon>Pezizomycotina</taxon>
        <taxon>Sordariomycetes</taxon>
        <taxon>Xylariomycetidae</taxon>
        <taxon>Xylariales</taxon>
        <taxon>Xylariaceae</taxon>
        <taxon>Rosellinia</taxon>
    </lineage>
</organism>
<evidence type="ECO:0000313" key="1">
    <source>
        <dbReference type="EMBL" id="GAP91769.1"/>
    </source>
</evidence>
<keyword evidence="2" id="KW-1185">Reference proteome</keyword>
<proteinExistence type="predicted"/>
<dbReference type="EMBL" id="DF977516">
    <property type="protein sequence ID" value="GAP91769.1"/>
    <property type="molecule type" value="Genomic_DNA"/>
</dbReference>
<dbReference type="STRING" id="77044.A0A1W2TTA8"/>
<sequence length="102" mass="11173">MPSSSTTRPFSTASHVHPSHLPALYKSGRLEKKIATATVAVVGIGYGVAKYKEYQEQQQYQNAEAQAASRRQSEAIMDAYADRSSLAELEAAVKAYEAHRKS</sequence>
<dbReference type="AlphaFoldDB" id="A0A1W2TTA8"/>
<dbReference type="Proteomes" id="UP000054516">
    <property type="component" value="Unassembled WGS sequence"/>
</dbReference>